<organism evidence="5 6">
    <name type="scientific">Vasconcelosia minhoensis LEGE 07310</name>
    <dbReference type="NCBI Taxonomy" id="915328"/>
    <lineage>
        <taxon>Bacteria</taxon>
        <taxon>Bacillati</taxon>
        <taxon>Cyanobacteriota</taxon>
        <taxon>Cyanophyceae</taxon>
        <taxon>Nodosilineales</taxon>
        <taxon>Cymatolegaceae</taxon>
        <taxon>Vasconcelosia</taxon>
        <taxon>Vasconcelosia minhoensis</taxon>
    </lineage>
</organism>
<dbReference type="Proteomes" id="UP000636505">
    <property type="component" value="Unassembled WGS sequence"/>
</dbReference>
<dbReference type="SMART" id="SM00228">
    <property type="entry name" value="PDZ"/>
    <property type="match status" value="1"/>
</dbReference>
<keyword evidence="2" id="KW-0645">Protease</keyword>
<evidence type="ECO:0000256" key="2">
    <source>
        <dbReference type="ARBA" id="ARBA00022670"/>
    </source>
</evidence>
<dbReference type="SUPFAM" id="SSF50156">
    <property type="entry name" value="PDZ domain-like"/>
    <property type="match status" value="1"/>
</dbReference>
<proteinExistence type="inferred from homology"/>
<sequence length="408" mass="42983">MGVSPKQIGLYGTLLLLGMGAGWGGHTYFKTAAKETPTAPELAVVPTSLQSPTEQAQLSPDYGNSFQLDPNFIATAVDRVGAAVVRIDASRSVKGMPEAFEHPLFKRFFGDEVPEQPDLPDRVEQGTGSGFILSADGRLITNAHVVEGADVVMVTLKDGRSFEGEVIGADPITDVAVVKIAAGDLPVAPLGRTDDLAPGQWAIAIGNPLGLDNTVTAGIISALGRTSSQVGISDKRVQFIQTDAAINPGNSGGPLLNAEGDVIGMNTAIRANAQGLGFAIPIETAKRISDQLFETGEVQHPYLGIQMVNLTPEMRERINQDEEIGIAIEAEEGVVIVRVMENTPAQAAGLKRGDIIVKVNEMPVADAADVQAQVERGGLEKSLTVEISRSGQNQVFKIKPTALPAELP</sequence>
<evidence type="ECO:0000313" key="5">
    <source>
        <dbReference type="EMBL" id="MBE9076666.1"/>
    </source>
</evidence>
<protein>
    <submittedName>
        <fullName evidence="5">Trypsin-like peptidase domain-containing protein</fullName>
    </submittedName>
</protein>
<evidence type="ECO:0000259" key="4">
    <source>
        <dbReference type="PROSITE" id="PS50106"/>
    </source>
</evidence>
<dbReference type="Gene3D" id="2.40.10.120">
    <property type="match status" value="1"/>
</dbReference>
<dbReference type="SUPFAM" id="SSF50494">
    <property type="entry name" value="Trypsin-like serine proteases"/>
    <property type="match status" value="1"/>
</dbReference>
<keyword evidence="3" id="KW-0378">Hydrolase</keyword>
<dbReference type="InterPro" id="IPR036034">
    <property type="entry name" value="PDZ_sf"/>
</dbReference>
<dbReference type="InterPro" id="IPR001940">
    <property type="entry name" value="Peptidase_S1C"/>
</dbReference>
<gene>
    <name evidence="5" type="ORF">IQ241_05035</name>
</gene>
<dbReference type="InterPro" id="IPR009003">
    <property type="entry name" value="Peptidase_S1_PA"/>
</dbReference>
<dbReference type="Pfam" id="PF13180">
    <property type="entry name" value="PDZ_2"/>
    <property type="match status" value="1"/>
</dbReference>
<comment type="similarity">
    <text evidence="1">Belongs to the peptidase S1C family.</text>
</comment>
<dbReference type="RefSeq" id="WP_193905328.1">
    <property type="nucleotide sequence ID" value="NZ_JADEXG010000008.1"/>
</dbReference>
<dbReference type="Pfam" id="PF13365">
    <property type="entry name" value="Trypsin_2"/>
    <property type="match status" value="1"/>
</dbReference>
<dbReference type="AlphaFoldDB" id="A0A8J7ALZ2"/>
<reference evidence="5" key="1">
    <citation type="submission" date="2020-10" db="EMBL/GenBank/DDBJ databases">
        <authorList>
            <person name="Castelo-Branco R."/>
            <person name="Eusebio N."/>
            <person name="Adriana R."/>
            <person name="Vieira A."/>
            <person name="Brugerolle De Fraissinette N."/>
            <person name="Rezende De Castro R."/>
            <person name="Schneider M.P."/>
            <person name="Vasconcelos V."/>
            <person name="Leao P.N."/>
        </authorList>
    </citation>
    <scope>NUCLEOTIDE SEQUENCE</scope>
    <source>
        <strain evidence="5">LEGE 07310</strain>
    </source>
</reference>
<dbReference type="PANTHER" id="PTHR22939">
    <property type="entry name" value="SERINE PROTEASE FAMILY S1C HTRA-RELATED"/>
    <property type="match status" value="1"/>
</dbReference>
<feature type="domain" description="PDZ" evidence="4">
    <location>
        <begin position="307"/>
        <end position="391"/>
    </location>
</feature>
<dbReference type="PROSITE" id="PS50106">
    <property type="entry name" value="PDZ"/>
    <property type="match status" value="1"/>
</dbReference>
<keyword evidence="6" id="KW-1185">Reference proteome</keyword>
<dbReference type="InterPro" id="IPR001478">
    <property type="entry name" value="PDZ"/>
</dbReference>
<dbReference type="NCBIfam" id="NF041521">
    <property type="entry name" value="HhoA_HhoB_HtrA"/>
    <property type="match status" value="1"/>
</dbReference>
<evidence type="ECO:0000313" key="6">
    <source>
        <dbReference type="Proteomes" id="UP000636505"/>
    </source>
</evidence>
<dbReference type="PANTHER" id="PTHR22939:SF129">
    <property type="entry name" value="SERINE PROTEASE HTRA2, MITOCHONDRIAL"/>
    <property type="match status" value="1"/>
</dbReference>
<dbReference type="Gene3D" id="2.30.42.10">
    <property type="match status" value="1"/>
</dbReference>
<evidence type="ECO:0000256" key="1">
    <source>
        <dbReference type="ARBA" id="ARBA00010541"/>
    </source>
</evidence>
<dbReference type="EMBL" id="JADEXG010000008">
    <property type="protein sequence ID" value="MBE9076666.1"/>
    <property type="molecule type" value="Genomic_DNA"/>
</dbReference>
<dbReference type="PRINTS" id="PR00834">
    <property type="entry name" value="PROTEASES2C"/>
</dbReference>
<accession>A0A8J7ALZ2</accession>
<dbReference type="GO" id="GO:0004252">
    <property type="term" value="F:serine-type endopeptidase activity"/>
    <property type="evidence" value="ECO:0007669"/>
    <property type="project" value="InterPro"/>
</dbReference>
<comment type="caution">
    <text evidence="5">The sequence shown here is derived from an EMBL/GenBank/DDBJ whole genome shotgun (WGS) entry which is preliminary data.</text>
</comment>
<name>A0A8J7ALZ2_9CYAN</name>
<evidence type="ECO:0000256" key="3">
    <source>
        <dbReference type="ARBA" id="ARBA00022801"/>
    </source>
</evidence>
<dbReference type="GO" id="GO:0006508">
    <property type="term" value="P:proteolysis"/>
    <property type="evidence" value="ECO:0007669"/>
    <property type="project" value="UniProtKB-KW"/>
</dbReference>
<dbReference type="InterPro" id="IPR048172">
    <property type="entry name" value="HhoA_HhoB_HtrA-like"/>
</dbReference>